<dbReference type="InterPro" id="IPR003660">
    <property type="entry name" value="HAMP_dom"/>
</dbReference>
<dbReference type="InterPro" id="IPR043128">
    <property type="entry name" value="Rev_trsase/Diguanyl_cyclase"/>
</dbReference>
<evidence type="ECO:0000259" key="5">
    <source>
        <dbReference type="PROSITE" id="PS50887"/>
    </source>
</evidence>
<evidence type="ECO:0000313" key="7">
    <source>
        <dbReference type="Proteomes" id="UP000800981"/>
    </source>
</evidence>
<name>A0ABX0GYH5_9ACTN</name>
<dbReference type="SMART" id="SM00065">
    <property type="entry name" value="GAF"/>
    <property type="match status" value="1"/>
</dbReference>
<dbReference type="PANTHER" id="PTHR45138:SF9">
    <property type="entry name" value="DIGUANYLATE CYCLASE DGCM-RELATED"/>
    <property type="match status" value="1"/>
</dbReference>
<dbReference type="Gene3D" id="6.10.340.10">
    <property type="match status" value="1"/>
</dbReference>
<proteinExistence type="predicted"/>
<dbReference type="InterPro" id="IPR029787">
    <property type="entry name" value="Nucleotide_cyclase"/>
</dbReference>
<feature type="transmembrane region" description="Helical" evidence="3">
    <location>
        <begin position="235"/>
        <end position="258"/>
    </location>
</feature>
<keyword evidence="3" id="KW-0472">Membrane</keyword>
<evidence type="ECO:0000259" key="4">
    <source>
        <dbReference type="PROSITE" id="PS50885"/>
    </source>
</evidence>
<dbReference type="Proteomes" id="UP000800981">
    <property type="component" value="Unassembled WGS sequence"/>
</dbReference>
<dbReference type="PANTHER" id="PTHR45138">
    <property type="entry name" value="REGULATORY COMPONENTS OF SENSORY TRANSDUCTION SYSTEM"/>
    <property type="match status" value="1"/>
</dbReference>
<dbReference type="InterPro" id="IPR029016">
    <property type="entry name" value="GAF-like_dom_sf"/>
</dbReference>
<evidence type="ECO:0000256" key="2">
    <source>
        <dbReference type="ARBA" id="ARBA00022989"/>
    </source>
</evidence>
<comment type="caution">
    <text evidence="6">The sequence shown here is derived from an EMBL/GenBank/DDBJ whole genome shotgun (WGS) entry which is preliminary data.</text>
</comment>
<dbReference type="SUPFAM" id="SSF55781">
    <property type="entry name" value="GAF domain-like"/>
    <property type="match status" value="1"/>
</dbReference>
<keyword evidence="2 3" id="KW-1133">Transmembrane helix</keyword>
<dbReference type="NCBIfam" id="TIGR00254">
    <property type="entry name" value="GGDEF"/>
    <property type="match status" value="1"/>
</dbReference>
<dbReference type="Pfam" id="PF00990">
    <property type="entry name" value="GGDEF"/>
    <property type="match status" value="1"/>
</dbReference>
<dbReference type="PROSITE" id="PS50887">
    <property type="entry name" value="GGDEF"/>
    <property type="match status" value="1"/>
</dbReference>
<organism evidence="6 7">
    <name type="scientific">Motilibacter deserti</name>
    <dbReference type="NCBI Taxonomy" id="2714956"/>
    <lineage>
        <taxon>Bacteria</taxon>
        <taxon>Bacillati</taxon>
        <taxon>Actinomycetota</taxon>
        <taxon>Actinomycetes</taxon>
        <taxon>Motilibacterales</taxon>
        <taxon>Motilibacteraceae</taxon>
        <taxon>Motilibacter</taxon>
    </lineage>
</organism>
<dbReference type="SUPFAM" id="SSF55073">
    <property type="entry name" value="Nucleotide cyclase"/>
    <property type="match status" value="1"/>
</dbReference>
<evidence type="ECO:0000313" key="6">
    <source>
        <dbReference type="EMBL" id="NHC15638.1"/>
    </source>
</evidence>
<protein>
    <submittedName>
        <fullName evidence="6">Diguanylate cyclase</fullName>
    </submittedName>
</protein>
<dbReference type="Pfam" id="PF00672">
    <property type="entry name" value="HAMP"/>
    <property type="match status" value="1"/>
</dbReference>
<keyword evidence="7" id="KW-1185">Reference proteome</keyword>
<feature type="transmembrane region" description="Helical" evidence="3">
    <location>
        <begin position="6"/>
        <end position="28"/>
    </location>
</feature>
<reference evidence="6 7" key="1">
    <citation type="submission" date="2020-03" db="EMBL/GenBank/DDBJ databases">
        <title>Two novel Motilibacter sp.</title>
        <authorList>
            <person name="Liu S."/>
        </authorList>
    </citation>
    <scope>NUCLEOTIDE SEQUENCE [LARGE SCALE GENOMIC DNA]</scope>
    <source>
        <strain evidence="6 7">E257</strain>
    </source>
</reference>
<sequence>MSRRLWLVVGALVVLPVLVGSVAFVLLVGRADDARRAAELSATARAVSADVAATCRELGPASRALAAEAAVGDVYQALDNAVTASALDYAAVAYADDAVAQRGALPADVAVRAVEPCGEAVTLPVVAAVTPVRSASSVQGPRRIVSATAARVVDAADLRAVVQSLGLRGDVVIADGDEPLVSTLPADTARDVAAAGGEPGEAARADGRIVVGVRVVEGADLRVVAVQAPRSRVPLVLAAGLGVVVGCGLALPLGWLLARRLLGPLLDLADASERMASGDLGARLPEQSDDEVGRVGRSLNRMTAEMREYHGRLGEALGSTHDLAALARVVLESAMAVSGAQRGGVYVSDSGGPLSLVATRGSAPGEPEAPFTLPPRLAPSTGALGSVVREGREVYARLGPAAGEAGDGELAPGPGEPAGAYLLAVPMRGERSAGVLALFDKADGRPFGATDAAALLDLSTSAGTALDNVLRHREAKKLSITDPLTGLWNFRYLSMSLAREIERATRFERSLAVLMLDLDHFKQVNDTYGHQRGDAVLREFAERVGELVREVDILARYGGEEFVLVLPETTIDGATMLAERIRLAVRRSPVSGAHGEPAIPVTVSIGIAAFPGHGSTPATLMRAADAALYEAKGAGRDCWRVATGPAVGRQADGAAEHASEAGR</sequence>
<dbReference type="PROSITE" id="PS50885">
    <property type="entry name" value="HAMP"/>
    <property type="match status" value="1"/>
</dbReference>
<dbReference type="InterPro" id="IPR003018">
    <property type="entry name" value="GAF"/>
</dbReference>
<feature type="domain" description="GGDEF" evidence="5">
    <location>
        <begin position="509"/>
        <end position="644"/>
    </location>
</feature>
<dbReference type="SMART" id="SM00267">
    <property type="entry name" value="GGDEF"/>
    <property type="match status" value="1"/>
</dbReference>
<dbReference type="Pfam" id="PF13185">
    <property type="entry name" value="GAF_2"/>
    <property type="match status" value="1"/>
</dbReference>
<dbReference type="Gene3D" id="3.30.70.270">
    <property type="match status" value="1"/>
</dbReference>
<gene>
    <name evidence="6" type="ORF">G9H71_17795</name>
</gene>
<dbReference type="SUPFAM" id="SSF158472">
    <property type="entry name" value="HAMP domain-like"/>
    <property type="match status" value="1"/>
</dbReference>
<dbReference type="InterPro" id="IPR050469">
    <property type="entry name" value="Diguanylate_Cyclase"/>
</dbReference>
<feature type="domain" description="HAMP" evidence="4">
    <location>
        <begin position="259"/>
        <end position="311"/>
    </location>
</feature>
<accession>A0ABX0GYH5</accession>
<dbReference type="EMBL" id="JAANNP010000042">
    <property type="protein sequence ID" value="NHC15638.1"/>
    <property type="molecule type" value="Genomic_DNA"/>
</dbReference>
<evidence type="ECO:0000256" key="1">
    <source>
        <dbReference type="ARBA" id="ARBA00022692"/>
    </source>
</evidence>
<dbReference type="CDD" id="cd06225">
    <property type="entry name" value="HAMP"/>
    <property type="match status" value="1"/>
</dbReference>
<evidence type="ECO:0000256" key="3">
    <source>
        <dbReference type="SAM" id="Phobius"/>
    </source>
</evidence>
<dbReference type="InterPro" id="IPR000160">
    <property type="entry name" value="GGDEF_dom"/>
</dbReference>
<dbReference type="CDD" id="cd01949">
    <property type="entry name" value="GGDEF"/>
    <property type="match status" value="1"/>
</dbReference>
<dbReference type="RefSeq" id="WP_166284137.1">
    <property type="nucleotide sequence ID" value="NZ_JAANNP010000042.1"/>
</dbReference>
<dbReference type="Gene3D" id="3.30.450.40">
    <property type="match status" value="1"/>
</dbReference>
<keyword evidence="1 3" id="KW-0812">Transmembrane</keyword>
<dbReference type="SMART" id="SM00304">
    <property type="entry name" value="HAMP"/>
    <property type="match status" value="1"/>
</dbReference>